<dbReference type="eggNOG" id="ENOG502ZZJ5">
    <property type="taxonomic scope" value="Bacteria"/>
</dbReference>
<dbReference type="EMBL" id="JALZ01000002">
    <property type="protein sequence ID" value="ETX16248.1"/>
    <property type="molecule type" value="Genomic_DNA"/>
</dbReference>
<organism evidence="2 3">
    <name type="scientific">Roseivivax halodurans JCM 10272</name>
    <dbReference type="NCBI Taxonomy" id="1449350"/>
    <lineage>
        <taxon>Bacteria</taxon>
        <taxon>Pseudomonadati</taxon>
        <taxon>Pseudomonadota</taxon>
        <taxon>Alphaproteobacteria</taxon>
        <taxon>Rhodobacterales</taxon>
        <taxon>Roseobacteraceae</taxon>
        <taxon>Roseivivax</taxon>
    </lineage>
</organism>
<accession>X7EM62</accession>
<proteinExistence type="predicted"/>
<name>X7EM62_9RHOB</name>
<dbReference type="OrthoDB" id="7876742at2"/>
<dbReference type="Proteomes" id="UP000022447">
    <property type="component" value="Unassembled WGS sequence"/>
</dbReference>
<evidence type="ECO:0000313" key="3">
    <source>
        <dbReference type="Proteomes" id="UP000022447"/>
    </source>
</evidence>
<dbReference type="AlphaFoldDB" id="X7EM62"/>
<keyword evidence="1" id="KW-1133">Transmembrane helix</keyword>
<comment type="caution">
    <text evidence="2">The sequence shown here is derived from an EMBL/GenBank/DDBJ whole genome shotgun (WGS) entry which is preliminary data.</text>
</comment>
<keyword evidence="1" id="KW-0472">Membrane</keyword>
<dbReference type="RefSeq" id="WP_037258324.1">
    <property type="nucleotide sequence ID" value="NZ_JALZ01000002.1"/>
</dbReference>
<dbReference type="STRING" id="1449350.OCH239_07465"/>
<protein>
    <submittedName>
        <fullName evidence="2">Uncharacterized protein</fullName>
    </submittedName>
</protein>
<feature type="transmembrane region" description="Helical" evidence="1">
    <location>
        <begin position="35"/>
        <end position="53"/>
    </location>
</feature>
<reference evidence="2 3" key="1">
    <citation type="submission" date="2014-01" db="EMBL/GenBank/DDBJ databases">
        <title>Roseivivax halodurans JCM 10272 Genome Sequencing.</title>
        <authorList>
            <person name="Lai Q."/>
            <person name="Li G."/>
            <person name="Shao Z."/>
        </authorList>
    </citation>
    <scope>NUCLEOTIDE SEQUENCE [LARGE SCALE GENOMIC DNA]</scope>
    <source>
        <strain evidence="2 3">JCM 10272</strain>
    </source>
</reference>
<sequence>MNTGSLKALRGVMLAVAVLGTIALLWGFAQGGGSVFGLVTLIPLWLIAGFADWQLSGRWDGIFGAVFGARR</sequence>
<feature type="transmembrane region" description="Helical" evidence="1">
    <location>
        <begin position="12"/>
        <end position="29"/>
    </location>
</feature>
<evidence type="ECO:0000256" key="1">
    <source>
        <dbReference type="SAM" id="Phobius"/>
    </source>
</evidence>
<gene>
    <name evidence="2" type="ORF">OCH239_07465</name>
</gene>
<keyword evidence="1" id="KW-0812">Transmembrane</keyword>
<keyword evidence="3" id="KW-1185">Reference proteome</keyword>
<evidence type="ECO:0000313" key="2">
    <source>
        <dbReference type="EMBL" id="ETX16248.1"/>
    </source>
</evidence>